<evidence type="ECO:0000256" key="1">
    <source>
        <dbReference type="ARBA" id="ARBA00093770"/>
    </source>
</evidence>
<comment type="similarity">
    <text evidence="1">Belongs to the Rv0495c family.</text>
</comment>
<dbReference type="Pfam" id="PF11307">
    <property type="entry name" value="DUF3109"/>
    <property type="match status" value="1"/>
</dbReference>
<reference evidence="3" key="1">
    <citation type="submission" date="2017-02" db="EMBL/GenBank/DDBJ databases">
        <authorList>
            <person name="Varghese N."/>
            <person name="Submissions S."/>
        </authorList>
    </citation>
    <scope>NUCLEOTIDE SEQUENCE [LARGE SCALE GENOMIC DNA]</scope>
    <source>
        <strain evidence="3">DSM 22270</strain>
    </source>
</reference>
<dbReference type="Proteomes" id="UP000190897">
    <property type="component" value="Unassembled WGS sequence"/>
</dbReference>
<dbReference type="InterPro" id="IPR021458">
    <property type="entry name" value="Rv0495c"/>
</dbReference>
<accession>A0A1T5FYM8</accession>
<evidence type="ECO:0000313" key="3">
    <source>
        <dbReference type="Proteomes" id="UP000190897"/>
    </source>
</evidence>
<dbReference type="EMBL" id="FUZA01000004">
    <property type="protein sequence ID" value="SKC01291.1"/>
    <property type="molecule type" value="Genomic_DNA"/>
</dbReference>
<proteinExistence type="inferred from homology"/>
<keyword evidence="3" id="KW-1185">Reference proteome</keyword>
<organism evidence="2 3">
    <name type="scientific">Dyadobacter psychrophilus</name>
    <dbReference type="NCBI Taxonomy" id="651661"/>
    <lineage>
        <taxon>Bacteria</taxon>
        <taxon>Pseudomonadati</taxon>
        <taxon>Bacteroidota</taxon>
        <taxon>Cytophagia</taxon>
        <taxon>Cytophagales</taxon>
        <taxon>Spirosomataceae</taxon>
        <taxon>Dyadobacter</taxon>
    </lineage>
</organism>
<dbReference type="OrthoDB" id="597501at2"/>
<dbReference type="RefSeq" id="WP_082216090.1">
    <property type="nucleotide sequence ID" value="NZ_FUZA01000004.1"/>
</dbReference>
<dbReference type="AlphaFoldDB" id="A0A1T5FYM8"/>
<name>A0A1T5FYM8_9BACT</name>
<dbReference type="STRING" id="651661.SAMN05660293_03595"/>
<evidence type="ECO:0000313" key="2">
    <source>
        <dbReference type="EMBL" id="SKC01291.1"/>
    </source>
</evidence>
<sequence>MILIENTCISDDIEDQFFVCNLDKCKGACCVEGDSGAPLDEDELAILDEIYPHVEPYLTQAGKDVIAREGTYTKDWDGDYVTPIINGKECAYALYDERGILKCGIEQAYNDGKITYKKPISCHLYPIRVTKYEQYHALNYDRWEICSPACSFGQELGVPVYKFLKDPLIRAYGPKWYDQLTREIDERRESRLKENEAGK</sequence>
<gene>
    <name evidence="2" type="ORF">SAMN05660293_03595</name>
</gene>
<evidence type="ECO:0008006" key="4">
    <source>
        <dbReference type="Google" id="ProtNLM"/>
    </source>
</evidence>
<protein>
    <recommendedName>
        <fullName evidence="4">DUF3109 family protein</fullName>
    </recommendedName>
</protein>